<comment type="similarity">
    <text evidence="11">Belongs to the SEDS family. FtsW subfamily.</text>
</comment>
<dbReference type="GO" id="GO:0009252">
    <property type="term" value="P:peptidoglycan biosynthetic process"/>
    <property type="evidence" value="ECO:0007669"/>
    <property type="project" value="UniProtKB-KW"/>
</dbReference>
<evidence type="ECO:0000256" key="1">
    <source>
        <dbReference type="ARBA" id="ARBA00004141"/>
    </source>
</evidence>
<keyword evidence="19" id="KW-1185">Reference proteome</keyword>
<dbReference type="KEGG" id="abom:D7I45_02730"/>
<dbReference type="EC" id="2.4.99.28" evidence="14"/>
<evidence type="ECO:0000256" key="15">
    <source>
        <dbReference type="ARBA" id="ARBA00049902"/>
    </source>
</evidence>
<comment type="subcellular location">
    <subcellularLocation>
        <location evidence="1">Membrane</location>
        <topology evidence="1">Multi-pass membrane protein</topology>
    </subcellularLocation>
</comment>
<feature type="transmembrane region" description="Helical" evidence="17">
    <location>
        <begin position="336"/>
        <end position="363"/>
    </location>
</feature>
<feature type="transmembrane region" description="Helical" evidence="17">
    <location>
        <begin position="63"/>
        <end position="84"/>
    </location>
</feature>
<evidence type="ECO:0000256" key="13">
    <source>
        <dbReference type="ARBA" id="ARBA00041418"/>
    </source>
</evidence>
<dbReference type="PROSITE" id="PS00428">
    <property type="entry name" value="FTSW_RODA_SPOVE"/>
    <property type="match status" value="1"/>
</dbReference>
<evidence type="ECO:0000256" key="7">
    <source>
        <dbReference type="ARBA" id="ARBA00022989"/>
    </source>
</evidence>
<feature type="transmembrane region" description="Helical" evidence="17">
    <location>
        <begin position="369"/>
        <end position="390"/>
    </location>
</feature>
<evidence type="ECO:0000256" key="2">
    <source>
        <dbReference type="ARBA" id="ARBA00022676"/>
    </source>
</evidence>
<evidence type="ECO:0000256" key="5">
    <source>
        <dbReference type="ARBA" id="ARBA00022960"/>
    </source>
</evidence>
<evidence type="ECO:0000256" key="11">
    <source>
        <dbReference type="ARBA" id="ARBA00038053"/>
    </source>
</evidence>
<dbReference type="PANTHER" id="PTHR30474:SF2">
    <property type="entry name" value="PEPTIDOGLYCAN GLYCOSYLTRANSFERASE FTSW-RELATED"/>
    <property type="match status" value="1"/>
</dbReference>
<dbReference type="GO" id="GO:0015648">
    <property type="term" value="F:lipid-linked peptidoglycan transporter activity"/>
    <property type="evidence" value="ECO:0007669"/>
    <property type="project" value="TreeGrafter"/>
</dbReference>
<dbReference type="PANTHER" id="PTHR30474">
    <property type="entry name" value="CELL CYCLE PROTEIN"/>
    <property type="match status" value="1"/>
</dbReference>
<feature type="transmembrane region" description="Helical" evidence="17">
    <location>
        <begin position="163"/>
        <end position="181"/>
    </location>
</feature>
<feature type="transmembrane region" description="Helical" evidence="17">
    <location>
        <begin position="30"/>
        <end position="51"/>
    </location>
</feature>
<evidence type="ECO:0000256" key="12">
    <source>
        <dbReference type="ARBA" id="ARBA00041185"/>
    </source>
</evidence>
<sequence length="403" mass="44266">MFTQIPRKGKKINITKHIKTLKQNLDNLDYYIFIPFIVLAVIGIIMVYSASSNISIQNGGSPLGYLIRQSMFVCISLFIIMLCLSGNNKFARNSRFLGIFYFTMIIVLLGLKFFGKSVNGSAGWIALGPIHIQPAEVAKAYIILRMSQFISSREDRFISGDRTGLFGQLISICIMLVLILFQPDLGGTVINAAILIVLLFASGINWRGASLLTLLGLVFSWSLLKLLVITHPNGSSNYQMNRIVAYANPFKYARGIGQQLVNSYYALSNGGVFGVGLGNSIQKTGYLPEPNTDFIMSIISEELGLVGILFILILLFAIVTRCVQLGIRSDNTYDTLVCYGVAIYMLVQSFFNVGGAVGLLPITGVTFPFISYGGSSMLTLALCIGMVLVIGSKQKMSKMRNRR</sequence>
<evidence type="ECO:0000256" key="10">
    <source>
        <dbReference type="ARBA" id="ARBA00033270"/>
    </source>
</evidence>
<gene>
    <name evidence="18" type="ORF">D7I45_02730</name>
</gene>
<keyword evidence="8 17" id="KW-0472">Membrane</keyword>
<evidence type="ECO:0000256" key="6">
    <source>
        <dbReference type="ARBA" id="ARBA00022984"/>
    </source>
</evidence>
<organism evidence="18 19">
    <name type="scientific">Apilactobacillus bombintestini</name>
    <dbReference type="NCBI Taxonomy" id="2419772"/>
    <lineage>
        <taxon>Bacteria</taxon>
        <taxon>Bacillati</taxon>
        <taxon>Bacillota</taxon>
        <taxon>Bacilli</taxon>
        <taxon>Lactobacillales</taxon>
        <taxon>Lactobacillaceae</taxon>
        <taxon>Apilactobacillus</taxon>
    </lineage>
</organism>
<dbReference type="GO" id="GO:0008360">
    <property type="term" value="P:regulation of cell shape"/>
    <property type="evidence" value="ECO:0007669"/>
    <property type="project" value="UniProtKB-KW"/>
</dbReference>
<keyword evidence="5" id="KW-0133">Cell shape</keyword>
<dbReference type="GO" id="GO:0051301">
    <property type="term" value="P:cell division"/>
    <property type="evidence" value="ECO:0007669"/>
    <property type="project" value="InterPro"/>
</dbReference>
<comment type="catalytic activity">
    <reaction evidence="15">
        <text>[GlcNAc-(1-&gt;4)-Mur2Ac(oyl-L-Ala-gamma-D-Glu-L-Lys-D-Ala-D-Ala)](n)-di-trans,octa-cis-undecaprenyl diphosphate + beta-D-GlcNAc-(1-&gt;4)-Mur2Ac(oyl-L-Ala-gamma-D-Glu-L-Lys-D-Ala-D-Ala)-di-trans,octa-cis-undecaprenyl diphosphate = [GlcNAc-(1-&gt;4)-Mur2Ac(oyl-L-Ala-gamma-D-Glu-L-Lys-D-Ala-D-Ala)](n+1)-di-trans,octa-cis-undecaprenyl diphosphate + di-trans,octa-cis-undecaprenyl diphosphate + H(+)</text>
        <dbReference type="Rhea" id="RHEA:23708"/>
        <dbReference type="Rhea" id="RHEA-COMP:9602"/>
        <dbReference type="Rhea" id="RHEA-COMP:9603"/>
        <dbReference type="ChEBI" id="CHEBI:15378"/>
        <dbReference type="ChEBI" id="CHEBI:58405"/>
        <dbReference type="ChEBI" id="CHEBI:60033"/>
        <dbReference type="ChEBI" id="CHEBI:78435"/>
        <dbReference type="EC" id="2.4.99.28"/>
    </reaction>
</comment>
<proteinExistence type="inferred from homology"/>
<keyword evidence="4 17" id="KW-0812">Transmembrane</keyword>
<dbReference type="Pfam" id="PF01098">
    <property type="entry name" value="FTSW_RODA_SPOVE"/>
    <property type="match status" value="1"/>
</dbReference>
<feature type="transmembrane region" description="Helical" evidence="17">
    <location>
        <begin position="121"/>
        <end position="142"/>
    </location>
</feature>
<evidence type="ECO:0000256" key="4">
    <source>
        <dbReference type="ARBA" id="ARBA00022692"/>
    </source>
</evidence>
<dbReference type="RefSeq" id="WP_120784224.1">
    <property type="nucleotide sequence ID" value="NZ_CP032626.1"/>
</dbReference>
<dbReference type="GO" id="GO:0032153">
    <property type="term" value="C:cell division site"/>
    <property type="evidence" value="ECO:0007669"/>
    <property type="project" value="TreeGrafter"/>
</dbReference>
<dbReference type="InterPro" id="IPR001182">
    <property type="entry name" value="FtsW/RodA"/>
</dbReference>
<reference evidence="18 19" key="1">
    <citation type="submission" date="2018-09" db="EMBL/GenBank/DDBJ databases">
        <title>Genome sequencing of strain BHWM-4.</title>
        <authorList>
            <person name="Heo J."/>
            <person name="Kim S.-J."/>
            <person name="Kwon S.-W."/>
        </authorList>
    </citation>
    <scope>NUCLEOTIDE SEQUENCE [LARGE SCALE GENOMIC DNA]</scope>
    <source>
        <strain evidence="18 19">BHWM-4</strain>
    </source>
</reference>
<dbReference type="OrthoDB" id="9812661at2"/>
<dbReference type="GO" id="GO:0008955">
    <property type="term" value="F:peptidoglycan glycosyltransferase activity"/>
    <property type="evidence" value="ECO:0007669"/>
    <property type="project" value="UniProtKB-EC"/>
</dbReference>
<dbReference type="EMBL" id="CP032626">
    <property type="protein sequence ID" value="AYF92456.1"/>
    <property type="molecule type" value="Genomic_DNA"/>
</dbReference>
<accession>A0A387AUM9</accession>
<evidence type="ECO:0000256" key="14">
    <source>
        <dbReference type="ARBA" id="ARBA00044770"/>
    </source>
</evidence>
<evidence type="ECO:0000313" key="18">
    <source>
        <dbReference type="EMBL" id="AYF92456.1"/>
    </source>
</evidence>
<keyword evidence="3" id="KW-0808">Transferase</keyword>
<evidence type="ECO:0000313" key="19">
    <source>
        <dbReference type="Proteomes" id="UP000272003"/>
    </source>
</evidence>
<evidence type="ECO:0000256" key="3">
    <source>
        <dbReference type="ARBA" id="ARBA00022679"/>
    </source>
</evidence>
<keyword evidence="6" id="KW-0573">Peptidoglycan synthesis</keyword>
<dbReference type="InterPro" id="IPR018365">
    <property type="entry name" value="Cell_cycle_FtsW-rel_CS"/>
</dbReference>
<dbReference type="Proteomes" id="UP000272003">
    <property type="component" value="Chromosome"/>
</dbReference>
<dbReference type="GO" id="GO:0005886">
    <property type="term" value="C:plasma membrane"/>
    <property type="evidence" value="ECO:0007669"/>
    <property type="project" value="TreeGrafter"/>
</dbReference>
<keyword evidence="2" id="KW-0328">Glycosyltransferase</keyword>
<feature type="transmembrane region" description="Helical" evidence="17">
    <location>
        <begin position="303"/>
        <end position="324"/>
    </location>
</feature>
<comment type="function">
    <text evidence="16">Peptidoglycan polymerase that is essential for cell division.</text>
</comment>
<feature type="transmembrane region" description="Helical" evidence="17">
    <location>
        <begin position="211"/>
        <end position="230"/>
    </location>
</feature>
<evidence type="ECO:0000256" key="16">
    <source>
        <dbReference type="ARBA" id="ARBA00049966"/>
    </source>
</evidence>
<keyword evidence="7 17" id="KW-1133">Transmembrane helix</keyword>
<evidence type="ECO:0000256" key="17">
    <source>
        <dbReference type="SAM" id="Phobius"/>
    </source>
</evidence>
<evidence type="ECO:0000256" key="9">
    <source>
        <dbReference type="ARBA" id="ARBA00032370"/>
    </source>
</evidence>
<evidence type="ECO:0000256" key="8">
    <source>
        <dbReference type="ARBA" id="ARBA00023136"/>
    </source>
</evidence>
<feature type="transmembrane region" description="Helical" evidence="17">
    <location>
        <begin position="187"/>
        <end position="204"/>
    </location>
</feature>
<protein>
    <recommendedName>
        <fullName evidence="12">Probable peptidoglycan glycosyltransferase FtsW</fullName>
        <ecNumber evidence="14">2.4.99.28</ecNumber>
    </recommendedName>
    <alternativeName>
        <fullName evidence="13">Cell division protein FtsW</fullName>
    </alternativeName>
    <alternativeName>
        <fullName evidence="10">Cell wall polymerase</fullName>
    </alternativeName>
    <alternativeName>
        <fullName evidence="9">Peptidoglycan polymerase</fullName>
    </alternativeName>
</protein>
<name>A0A387AUM9_9LACO</name>
<feature type="transmembrane region" description="Helical" evidence="17">
    <location>
        <begin position="96"/>
        <end position="115"/>
    </location>
</feature>
<dbReference type="AlphaFoldDB" id="A0A387AUM9"/>